<dbReference type="GeneID" id="30411145"/>
<dbReference type="InterPro" id="IPR050908">
    <property type="entry name" value="SmbC-like"/>
</dbReference>
<proteinExistence type="predicted"/>
<dbReference type="PANTHER" id="PTHR40055:SF1">
    <property type="entry name" value="TRANSCRIPTIONAL REGULATOR YGIV-RELATED"/>
    <property type="match status" value="1"/>
</dbReference>
<protein>
    <submittedName>
        <fullName evidence="2">Transcriptional activator ligand binding domain protein</fullName>
    </submittedName>
</protein>
<dbReference type="RefSeq" id="WP_071905932.1">
    <property type="nucleotide sequence ID" value="NZ_LT607756.1"/>
</dbReference>
<dbReference type="Proteomes" id="UP000094707">
    <property type="component" value="Chromosome I"/>
</dbReference>
<reference evidence="2 3" key="1">
    <citation type="submission" date="2016-08" db="EMBL/GenBank/DDBJ databases">
        <authorList>
            <person name="Seilhamer J.J."/>
        </authorList>
    </citation>
    <scope>NUCLEOTIDE SEQUENCE [LARGE SCALE GENOMIC DNA]</scope>
    <source>
        <strain evidence="2">Buetzberg</strain>
    </source>
</reference>
<accession>A0A1D3L004</accession>
<dbReference type="Gene3D" id="3.20.80.10">
    <property type="entry name" value="Regulatory factor, effector binding domain"/>
    <property type="match status" value="1"/>
</dbReference>
<dbReference type="PATRIC" id="fig|129848.4.peg.286"/>
<dbReference type="SMART" id="SM00871">
    <property type="entry name" value="AraC_E_bind"/>
    <property type="match status" value="1"/>
</dbReference>
<gene>
    <name evidence="2" type="ORF">MCBB_0281</name>
</gene>
<dbReference type="AlphaFoldDB" id="A0A1D3L004"/>
<dbReference type="STRING" id="118062.MCBB_0281"/>
<sequence length="153" mass="17308">MEITEKRIEQSKVAYIPYSGSYEKIPEHMQEVGQLIMKKNLKMTGTVYGTYFNSPEDVPEDKLQYEIGFSVEDEMPREDALGFKDIPEHTVLAATHKGPYTNVGPVIHAVAQYAVDNGYDIVGPVTEVYLNDPNMVSEEELLTEVRLPVIKVR</sequence>
<dbReference type="PANTHER" id="PTHR40055">
    <property type="entry name" value="TRANSCRIPTIONAL REGULATOR YGIV-RELATED"/>
    <property type="match status" value="1"/>
</dbReference>
<evidence type="ECO:0000313" key="3">
    <source>
        <dbReference type="Proteomes" id="UP000094707"/>
    </source>
</evidence>
<dbReference type="OrthoDB" id="104532at2157"/>
<dbReference type="InterPro" id="IPR029442">
    <property type="entry name" value="GyrI-like"/>
</dbReference>
<dbReference type="InterPro" id="IPR011256">
    <property type="entry name" value="Reg_factor_effector_dom_sf"/>
</dbReference>
<evidence type="ECO:0000259" key="1">
    <source>
        <dbReference type="SMART" id="SM00871"/>
    </source>
</evidence>
<dbReference type="SUPFAM" id="SSF55136">
    <property type="entry name" value="Probable bacterial effector-binding domain"/>
    <property type="match status" value="1"/>
</dbReference>
<dbReference type="EMBL" id="LT607756">
    <property type="protein sequence ID" value="SCG84863.1"/>
    <property type="molecule type" value="Genomic_DNA"/>
</dbReference>
<keyword evidence="3" id="KW-1185">Reference proteome</keyword>
<feature type="domain" description="AraC effector-binding" evidence="1">
    <location>
        <begin position="1"/>
        <end position="150"/>
    </location>
</feature>
<dbReference type="InterPro" id="IPR010499">
    <property type="entry name" value="AraC_E-bd"/>
</dbReference>
<organism evidence="2 3">
    <name type="scientific">Methanobacterium congolense</name>
    <dbReference type="NCBI Taxonomy" id="118062"/>
    <lineage>
        <taxon>Archaea</taxon>
        <taxon>Methanobacteriati</taxon>
        <taxon>Methanobacteriota</taxon>
        <taxon>Methanomada group</taxon>
        <taxon>Methanobacteria</taxon>
        <taxon>Methanobacteriales</taxon>
        <taxon>Methanobacteriaceae</taxon>
        <taxon>Methanobacterium</taxon>
    </lineage>
</organism>
<name>A0A1D3L004_9EURY</name>
<dbReference type="Pfam" id="PF06445">
    <property type="entry name" value="GyrI-like"/>
    <property type="match status" value="1"/>
</dbReference>
<evidence type="ECO:0000313" key="2">
    <source>
        <dbReference type="EMBL" id="SCG84863.1"/>
    </source>
</evidence>
<dbReference type="KEGG" id="mcub:MCBB_0281"/>